<reference evidence="2" key="1">
    <citation type="submission" date="2023-03" db="EMBL/GenBank/DDBJ databases">
        <authorList>
            <person name="Julca I."/>
        </authorList>
    </citation>
    <scope>NUCLEOTIDE SEQUENCE</scope>
</reference>
<keyword evidence="3" id="KW-1185">Reference proteome</keyword>
<proteinExistence type="predicted"/>
<dbReference type="GO" id="GO:0005829">
    <property type="term" value="C:cytosol"/>
    <property type="evidence" value="ECO:0007669"/>
    <property type="project" value="TreeGrafter"/>
</dbReference>
<dbReference type="GO" id="GO:0070628">
    <property type="term" value="F:proteasome binding"/>
    <property type="evidence" value="ECO:0007669"/>
    <property type="project" value="TreeGrafter"/>
</dbReference>
<dbReference type="EMBL" id="OX459118">
    <property type="protein sequence ID" value="CAI9090304.1"/>
    <property type="molecule type" value="Genomic_DNA"/>
</dbReference>
<dbReference type="GO" id="GO:0031593">
    <property type="term" value="F:polyubiquitin modification-dependent protein binding"/>
    <property type="evidence" value="ECO:0007669"/>
    <property type="project" value="TreeGrafter"/>
</dbReference>
<feature type="domain" description="Ubiquitin-like" evidence="1">
    <location>
        <begin position="1"/>
        <end position="65"/>
    </location>
</feature>
<organism evidence="2 3">
    <name type="scientific">Oldenlandia corymbosa var. corymbosa</name>
    <dbReference type="NCBI Taxonomy" id="529605"/>
    <lineage>
        <taxon>Eukaryota</taxon>
        <taxon>Viridiplantae</taxon>
        <taxon>Streptophyta</taxon>
        <taxon>Embryophyta</taxon>
        <taxon>Tracheophyta</taxon>
        <taxon>Spermatophyta</taxon>
        <taxon>Magnoliopsida</taxon>
        <taxon>eudicotyledons</taxon>
        <taxon>Gunneridae</taxon>
        <taxon>Pentapetalae</taxon>
        <taxon>asterids</taxon>
        <taxon>lamiids</taxon>
        <taxon>Gentianales</taxon>
        <taxon>Rubiaceae</taxon>
        <taxon>Rubioideae</taxon>
        <taxon>Spermacoceae</taxon>
        <taxon>Hedyotis-Oldenlandia complex</taxon>
        <taxon>Oldenlandia</taxon>
    </lineage>
</organism>
<dbReference type="PROSITE" id="PS50053">
    <property type="entry name" value="UBIQUITIN_2"/>
    <property type="match status" value="2"/>
</dbReference>
<dbReference type="AlphaFoldDB" id="A0AAV1C3U4"/>
<dbReference type="SUPFAM" id="SSF54236">
    <property type="entry name" value="Ubiquitin-like"/>
    <property type="match status" value="3"/>
</dbReference>
<dbReference type="GO" id="GO:0005654">
    <property type="term" value="C:nucleoplasm"/>
    <property type="evidence" value="ECO:0007669"/>
    <property type="project" value="TreeGrafter"/>
</dbReference>
<dbReference type="Pfam" id="PF00240">
    <property type="entry name" value="ubiquitin"/>
    <property type="match status" value="2"/>
</dbReference>
<protein>
    <submittedName>
        <fullName evidence="2">OLC1v1025051C1</fullName>
    </submittedName>
</protein>
<dbReference type="Proteomes" id="UP001161247">
    <property type="component" value="Chromosome 1"/>
</dbReference>
<sequence length="257" mass="29061">MKVTISVEGSEFSLDVEPQESVLRIKQKIEHILRIPVASQALSIWGWELIDGLDMEDYSTIDESTKIVLTIRKPAPIPLPPANSKNRITVKFSARKIVLEVDQTETVRSLKEKIHIVDGTPIKRMALFFAGRELDEEFRYLTAYGISDNAEIVVFLKSAVSAADQLPVSRTPLLNVMVQTASCLLNSAMIPLDMIRDSSTVSELRQFLLKEKILPPDDYIFIHKQRIMRESCSLRWHGVENGDFLYVFKGTVSQGKV</sequence>
<dbReference type="SMART" id="SM00213">
    <property type="entry name" value="UBQ"/>
    <property type="match status" value="2"/>
</dbReference>
<dbReference type="InterPro" id="IPR029071">
    <property type="entry name" value="Ubiquitin-like_domsf"/>
</dbReference>
<accession>A0AAV1C3U4</accession>
<name>A0AAV1C3U4_OLDCO</name>
<dbReference type="PANTHER" id="PTHR10621">
    <property type="entry name" value="UV EXCISION REPAIR PROTEIN RAD23"/>
    <property type="match status" value="1"/>
</dbReference>
<evidence type="ECO:0000313" key="3">
    <source>
        <dbReference type="Proteomes" id="UP001161247"/>
    </source>
</evidence>
<evidence type="ECO:0000313" key="2">
    <source>
        <dbReference type="EMBL" id="CAI9090304.1"/>
    </source>
</evidence>
<gene>
    <name evidence="2" type="ORF">OLC1_LOCUS2486</name>
</gene>
<feature type="domain" description="Ubiquitin-like" evidence="1">
    <location>
        <begin position="86"/>
        <end position="157"/>
    </location>
</feature>
<dbReference type="Gene3D" id="3.10.20.90">
    <property type="entry name" value="Phosphatidylinositol 3-kinase Catalytic Subunit, Chain A, domain 1"/>
    <property type="match status" value="3"/>
</dbReference>
<dbReference type="PANTHER" id="PTHR10621:SF39">
    <property type="entry name" value="UBIQUITIN-LIKE SUPERFAMILY PROTEIN"/>
    <property type="match status" value="1"/>
</dbReference>
<dbReference type="InterPro" id="IPR000626">
    <property type="entry name" value="Ubiquitin-like_dom"/>
</dbReference>
<dbReference type="GO" id="GO:0043130">
    <property type="term" value="F:ubiquitin binding"/>
    <property type="evidence" value="ECO:0007669"/>
    <property type="project" value="TreeGrafter"/>
</dbReference>
<evidence type="ECO:0000259" key="1">
    <source>
        <dbReference type="PROSITE" id="PS50053"/>
    </source>
</evidence>
<dbReference type="CDD" id="cd17039">
    <property type="entry name" value="Ubl_ubiquitin_like"/>
    <property type="match status" value="2"/>
</dbReference>
<dbReference type="GO" id="GO:0043161">
    <property type="term" value="P:proteasome-mediated ubiquitin-dependent protein catabolic process"/>
    <property type="evidence" value="ECO:0007669"/>
    <property type="project" value="TreeGrafter"/>
</dbReference>